<dbReference type="STRING" id="1231391.GCA_000308195_02743"/>
<comment type="caution">
    <text evidence="3">The sequence shown here is derived from an EMBL/GenBank/DDBJ whole genome shotgun (WGS) entry which is preliminary data.</text>
</comment>
<evidence type="ECO:0000256" key="1">
    <source>
        <dbReference type="SAM" id="Phobius"/>
    </source>
</evidence>
<keyword evidence="4" id="KW-1185">Reference proteome</keyword>
<feature type="signal peptide" evidence="2">
    <location>
        <begin position="1"/>
        <end position="31"/>
    </location>
</feature>
<dbReference type="EMBL" id="QEKO01000006">
    <property type="protein sequence ID" value="PVY60867.1"/>
    <property type="molecule type" value="Genomic_DNA"/>
</dbReference>
<accession>A0A2U1CIL3</accession>
<evidence type="ECO:0000313" key="3">
    <source>
        <dbReference type="EMBL" id="PVY60867.1"/>
    </source>
</evidence>
<keyword evidence="2" id="KW-0732">Signal</keyword>
<dbReference type="RefSeq" id="WP_243410958.1">
    <property type="nucleotide sequence ID" value="NZ_JACCEX010000010.1"/>
</dbReference>
<feature type="transmembrane region" description="Helical" evidence="1">
    <location>
        <begin position="136"/>
        <end position="154"/>
    </location>
</feature>
<keyword evidence="1" id="KW-1133">Transmembrane helix</keyword>
<keyword evidence="1" id="KW-0472">Membrane</keyword>
<dbReference type="Proteomes" id="UP000246145">
    <property type="component" value="Unassembled WGS sequence"/>
</dbReference>
<evidence type="ECO:0000313" key="4">
    <source>
        <dbReference type="Proteomes" id="UP000246145"/>
    </source>
</evidence>
<name>A0A2U1CIL3_9BURK</name>
<dbReference type="AlphaFoldDB" id="A0A2U1CIL3"/>
<keyword evidence="1" id="KW-0812">Transmembrane</keyword>
<proteinExistence type="predicted"/>
<reference evidence="3 4" key="1">
    <citation type="submission" date="2018-04" db="EMBL/GenBank/DDBJ databases">
        <title>Genomic Encyclopedia of Type Strains, Phase IV (KMG-IV): sequencing the most valuable type-strain genomes for metagenomic binning, comparative biology and taxonomic classification.</title>
        <authorList>
            <person name="Goeker M."/>
        </authorList>
    </citation>
    <scope>NUCLEOTIDE SEQUENCE [LARGE SCALE GENOMIC DNA]</scope>
    <source>
        <strain evidence="3 4">DSM 10065</strain>
    </source>
</reference>
<gene>
    <name evidence="3" type="ORF">C7440_3371</name>
</gene>
<feature type="chain" id="PRO_5015444844" evidence="2">
    <location>
        <begin position="32"/>
        <end position="160"/>
    </location>
</feature>
<evidence type="ECO:0000256" key="2">
    <source>
        <dbReference type="SAM" id="SignalP"/>
    </source>
</evidence>
<organism evidence="3 4">
    <name type="scientific">Pusillimonas noertemannii</name>
    <dbReference type="NCBI Taxonomy" id="305977"/>
    <lineage>
        <taxon>Bacteria</taxon>
        <taxon>Pseudomonadati</taxon>
        <taxon>Pseudomonadota</taxon>
        <taxon>Betaproteobacteria</taxon>
        <taxon>Burkholderiales</taxon>
        <taxon>Alcaligenaceae</taxon>
        <taxon>Pusillimonas</taxon>
    </lineage>
</organism>
<protein>
    <submittedName>
        <fullName evidence="3">Nickel transport protein</fullName>
    </submittedName>
</protein>
<sequence length="160" mass="17323">MIKLPTLARNRIPRYAAMAAMALLLAAPAQAHEVVNQVQRQQAVTVTLQYSDGEPFSYETYELYAGRGATPVQTGRTDSQGRVVFLPGEEATMRLRAFSADGHGVDLRFKVPAASPESTADSPAIATDTLGRPAKLLIGLAAILALFAGWQLFIRQKNRP</sequence>